<dbReference type="AlphaFoldDB" id="A0A0L6CST5"/>
<sequence>MSDSDHKGAAWAVSPSQYLTGRPETFTLPERPVSQYVEMRDGCRLAVDIYVPDGGQIPKQGVPTILILTPYYRRFALREGCASSTEPSPNIALYRDFFVPRGYALVVVDVRGTGASFGTRDSFRSPAERDDFHEIADWIITQDWSDGTIGSTGISYLGAAACFLASTGHPAVKAIAPLFAVWNTYADHFYPGGVLLNQLASTYDDIMVGLDHDRRDVLAKFSYFNNPDYAGPQPVDDDPDGALKHAAIQEHLGNFHMPDFITEFRFTDDRLPYDPSFGSHSFSPYHYAADIRPDVAVLSVSGWMDGAGFANGSIARFLSLPNRNQHVLLGPWDHGARANASPWRDSASSEFPLMGAVLRFFDHYLMQLDTKLQEEAPIHYFSMHAETWKAAQQWPPISETRRYYPDANGQLSAAPGGADQDSFRADFTRGTGTATRHERLSALPITDYYTDWTEREHGMLSWTTHPLGTDADIAGHPIVNLNISASEADAVLHVYLSELEADGTLRYVTEGVLRALHRKLIPAPADQNWSWPYRDYSRKNSAPLVPGEPAELRFALLPTAWRFAKGSCIRVSVAAADRDHYVQLPYGRPPEIAIQRGGDADAHASWIELPWQTIN</sequence>
<dbReference type="PATRIC" id="fig|74031.6.peg.2790"/>
<dbReference type="Pfam" id="PF08530">
    <property type="entry name" value="PepX_C"/>
    <property type="match status" value="1"/>
</dbReference>
<dbReference type="SUPFAM" id="SSF53474">
    <property type="entry name" value="alpha/beta-Hydrolases"/>
    <property type="match status" value="1"/>
</dbReference>
<dbReference type="Gene3D" id="1.10.3020.10">
    <property type="entry name" value="alpha-amino acid ester hydrolase ( Helical cap domain)"/>
    <property type="match status" value="1"/>
</dbReference>
<dbReference type="SUPFAM" id="SSF49785">
    <property type="entry name" value="Galactose-binding domain-like"/>
    <property type="match status" value="1"/>
</dbReference>
<reference evidence="4" key="1">
    <citation type="submission" date="2015-07" db="EMBL/GenBank/DDBJ databases">
        <title>Draft Genome Sequence of Roseovarius tolerans EL-164, a producer of N-Acylated Alanine Methyl Esters (NAMEs).</title>
        <authorList>
            <person name="Voget S."/>
            <person name="Bruns H."/>
            <person name="Wagner-Doebler I."/>
            <person name="Schulz S."/>
            <person name="Daniel R."/>
        </authorList>
    </citation>
    <scope>NUCLEOTIDE SEQUENCE [LARGE SCALE GENOMIC DNA]</scope>
    <source>
        <strain evidence="4">EL-164</strain>
    </source>
</reference>
<evidence type="ECO:0000313" key="4">
    <source>
        <dbReference type="Proteomes" id="UP000037046"/>
    </source>
</evidence>
<evidence type="ECO:0000313" key="3">
    <source>
        <dbReference type="EMBL" id="KNX40735.1"/>
    </source>
</evidence>
<dbReference type="Proteomes" id="UP000037046">
    <property type="component" value="Unassembled WGS sequence"/>
</dbReference>
<name>A0A0L6CST5_9RHOB</name>
<dbReference type="RefSeq" id="WP_050663593.1">
    <property type="nucleotide sequence ID" value="NZ_CP118494.1"/>
</dbReference>
<dbReference type="OrthoDB" id="9806163at2"/>
<dbReference type="Gene3D" id="3.40.50.1820">
    <property type="entry name" value="alpha/beta hydrolase"/>
    <property type="match status" value="1"/>
</dbReference>
<dbReference type="InterPro" id="IPR008979">
    <property type="entry name" value="Galactose-bd-like_sf"/>
</dbReference>
<dbReference type="EMBL" id="LGVV01000042">
    <property type="protein sequence ID" value="KNX40735.1"/>
    <property type="molecule type" value="Genomic_DNA"/>
</dbReference>
<dbReference type="EC" id="3.1.1.84" evidence="3"/>
<dbReference type="InterPro" id="IPR013736">
    <property type="entry name" value="Xaa-Pro_dipept_C"/>
</dbReference>
<dbReference type="Pfam" id="PF02129">
    <property type="entry name" value="Peptidase_S15"/>
    <property type="match status" value="1"/>
</dbReference>
<dbReference type="InterPro" id="IPR029058">
    <property type="entry name" value="AB_hydrolase_fold"/>
</dbReference>
<dbReference type="InterPro" id="IPR000383">
    <property type="entry name" value="Xaa-Pro-like_dom"/>
</dbReference>
<organism evidence="3 4">
    <name type="scientific">Roseovarius tolerans</name>
    <dbReference type="NCBI Taxonomy" id="74031"/>
    <lineage>
        <taxon>Bacteria</taxon>
        <taxon>Pseudomonadati</taxon>
        <taxon>Pseudomonadota</taxon>
        <taxon>Alphaproteobacteria</taxon>
        <taxon>Rhodobacterales</taxon>
        <taxon>Roseobacteraceae</taxon>
        <taxon>Roseovarius</taxon>
    </lineage>
</organism>
<accession>A0A0L6CST5</accession>
<proteinExistence type="predicted"/>
<dbReference type="InterPro" id="IPR005674">
    <property type="entry name" value="CocE/Ser_esterase"/>
</dbReference>
<comment type="caution">
    <text evidence="3">The sequence shown here is derived from an EMBL/GenBank/DDBJ whole genome shotgun (WGS) entry which is preliminary data.</text>
</comment>
<dbReference type="GO" id="GO:0008239">
    <property type="term" value="F:dipeptidyl-peptidase activity"/>
    <property type="evidence" value="ECO:0007669"/>
    <property type="project" value="InterPro"/>
</dbReference>
<feature type="domain" description="Xaa-Pro dipeptidyl-peptidase C-terminal" evidence="2">
    <location>
        <begin position="358"/>
        <end position="605"/>
    </location>
</feature>
<keyword evidence="1 3" id="KW-0378">Hydrolase</keyword>
<dbReference type="NCBIfam" id="TIGR00976">
    <property type="entry name" value="CocE_NonD"/>
    <property type="match status" value="1"/>
</dbReference>
<keyword evidence="4" id="KW-1185">Reference proteome</keyword>
<evidence type="ECO:0000256" key="1">
    <source>
        <dbReference type="ARBA" id="ARBA00022801"/>
    </source>
</evidence>
<dbReference type="SMART" id="SM00939">
    <property type="entry name" value="PepX_C"/>
    <property type="match status" value="1"/>
</dbReference>
<gene>
    <name evidence="3" type="primary">cocE</name>
    <name evidence="3" type="ORF">ROTO_27400</name>
</gene>
<protein>
    <submittedName>
        <fullName evidence="3">Cocaine esterase</fullName>
        <ecNumber evidence="3">3.1.1.84</ecNumber>
    </submittedName>
</protein>
<dbReference type="Gene3D" id="2.60.120.260">
    <property type="entry name" value="Galactose-binding domain-like"/>
    <property type="match status" value="1"/>
</dbReference>
<evidence type="ECO:0000259" key="2">
    <source>
        <dbReference type="SMART" id="SM00939"/>
    </source>
</evidence>